<accession>A0A318S4V6</accession>
<proteinExistence type="predicted"/>
<dbReference type="Gene3D" id="1.10.3540.10">
    <property type="entry name" value="uncharacterized protein from magnetospirillum magneticum domain"/>
    <property type="match status" value="1"/>
</dbReference>
<dbReference type="EMBL" id="QJSX01000013">
    <property type="protein sequence ID" value="PYE52020.1"/>
    <property type="molecule type" value="Genomic_DNA"/>
</dbReference>
<organism evidence="1 2">
    <name type="scientific">Deinococcus yavapaiensis KR-236</name>
    <dbReference type="NCBI Taxonomy" id="694435"/>
    <lineage>
        <taxon>Bacteria</taxon>
        <taxon>Thermotogati</taxon>
        <taxon>Deinococcota</taxon>
        <taxon>Deinococci</taxon>
        <taxon>Deinococcales</taxon>
        <taxon>Deinococcaceae</taxon>
        <taxon>Deinococcus</taxon>
    </lineage>
</organism>
<dbReference type="OrthoDB" id="483840at2"/>
<dbReference type="InterPro" id="IPR014948">
    <property type="entry name" value="BrxA"/>
</dbReference>
<evidence type="ECO:0000313" key="1">
    <source>
        <dbReference type="EMBL" id="PYE52020.1"/>
    </source>
</evidence>
<dbReference type="Pfam" id="PF08849">
    <property type="entry name" value="BrxA"/>
    <property type="match status" value="1"/>
</dbReference>
<dbReference type="RefSeq" id="WP_110887789.1">
    <property type="nucleotide sequence ID" value="NZ_QJSX01000013.1"/>
</dbReference>
<dbReference type="InterPro" id="IPR023137">
    <property type="entry name" value="BrxA_sf"/>
</dbReference>
<protein>
    <submittedName>
        <fullName evidence="1">Putative inner membrane protein DUF1819</fullName>
    </submittedName>
</protein>
<name>A0A318S4V6_9DEIO</name>
<dbReference type="Proteomes" id="UP000248326">
    <property type="component" value="Unassembled WGS sequence"/>
</dbReference>
<sequence>MAALNELYQAGTNLGFRLAETTEVARLLLAGLGEDDVLREAVERDLFGVRSPASRRTLARALLTRLQGVPRDVLELLVDGDSTSRRLANFALVLREHRLLREFIADVALERAPSAQPTLTRGDLGAFLARKQVQEPTVGAWSDATLKRVRTRLVELLLAAGLLEIEDRRTYRLLTSRVPKPLQAALRGANLSPLLPLLLDPHA</sequence>
<keyword evidence="2" id="KW-1185">Reference proteome</keyword>
<reference evidence="1 2" key="1">
    <citation type="submission" date="2018-06" db="EMBL/GenBank/DDBJ databases">
        <title>Genomic Encyclopedia of Type Strains, Phase IV (KMG-IV): sequencing the most valuable type-strain genomes for metagenomic binning, comparative biology and taxonomic classification.</title>
        <authorList>
            <person name="Goeker M."/>
        </authorList>
    </citation>
    <scope>NUCLEOTIDE SEQUENCE [LARGE SCALE GENOMIC DNA]</scope>
    <source>
        <strain evidence="1 2">DSM 18048</strain>
    </source>
</reference>
<gene>
    <name evidence="1" type="ORF">DES52_11366</name>
</gene>
<dbReference type="AlphaFoldDB" id="A0A318S4V6"/>
<comment type="caution">
    <text evidence="1">The sequence shown here is derived from an EMBL/GenBank/DDBJ whole genome shotgun (WGS) entry which is preliminary data.</text>
</comment>
<evidence type="ECO:0000313" key="2">
    <source>
        <dbReference type="Proteomes" id="UP000248326"/>
    </source>
</evidence>